<dbReference type="Proteomes" id="UP001462640">
    <property type="component" value="Unassembled WGS sequence"/>
</dbReference>
<feature type="chain" id="PRO_5045570633" evidence="1">
    <location>
        <begin position="29"/>
        <end position="516"/>
    </location>
</feature>
<sequence>MSIKTLDRSSPLVLGVCMAAGLLGPASAQEAAEGTSAASRRQITLEPRVLVSQGYTSNLKLSSNAPDAALVTTLAPGLSLRARGLELNGNLDYSLNGNYYMKSPEPDRVYHRLSSQLRWAPADGSMFVQAAATISQQNLSALGPRSVDPNLPNPNATQVANLSVMPGLRLRLGDTAILESQVNLTLNRAKDTNLGDNSGYAAGAVLRPSRAGTLLGWQVMADVQSTQPRVGRRVASDRLIGMLTYRPDPDWEASVNFGTDSNNFTSEAKERKPAYGVQLTWRPSPRTTASLAADRRSYGNTHSLAFEHRLARLSLRVSDIQQVSPPGVQGGLGTRTNYDLLFQMLASLEPDADKRRELVLATLRASGLSPDAVSAPGFLSSAVSLSRSQQLGLLWQGLRTTVSVSLAHTRNQRLGAVSLPGDDFGLGDRISQQGGVVAVSHRLTPMSSLSLGYTDQRTRTEQAKVNSTHLRTLSAALSMRLPRDRTLSFSVRRAEMESPLQPYVENAVTGTLQQLF</sequence>
<gene>
    <name evidence="2" type="ORF">ABDJ40_12635</name>
</gene>
<reference evidence="2 3" key="1">
    <citation type="submission" date="2024-05" db="EMBL/GenBank/DDBJ databases">
        <title>Roseateles sp. 2.12 16S ribosomal RNA gene Genome sequencing and assembly.</title>
        <authorList>
            <person name="Woo H."/>
        </authorList>
    </citation>
    <scope>NUCLEOTIDE SEQUENCE [LARGE SCALE GENOMIC DNA]</scope>
    <source>
        <strain evidence="2 3">2.12</strain>
    </source>
</reference>
<evidence type="ECO:0000313" key="3">
    <source>
        <dbReference type="Proteomes" id="UP001462640"/>
    </source>
</evidence>
<evidence type="ECO:0000256" key="1">
    <source>
        <dbReference type="SAM" id="SignalP"/>
    </source>
</evidence>
<feature type="signal peptide" evidence="1">
    <location>
        <begin position="1"/>
        <end position="28"/>
    </location>
</feature>
<dbReference type="NCBIfam" id="TIGR03016">
    <property type="entry name" value="pepcterm_hypo_1"/>
    <property type="match status" value="1"/>
</dbReference>
<organism evidence="2 3">
    <name type="scientific">Roseateles flavus</name>
    <dbReference type="NCBI Taxonomy" id="3149041"/>
    <lineage>
        <taxon>Bacteria</taxon>
        <taxon>Pseudomonadati</taxon>
        <taxon>Pseudomonadota</taxon>
        <taxon>Betaproteobacteria</taxon>
        <taxon>Burkholderiales</taxon>
        <taxon>Sphaerotilaceae</taxon>
        <taxon>Roseateles</taxon>
    </lineage>
</organism>
<accession>A0ABV0GEX3</accession>
<dbReference type="InterPro" id="IPR017467">
    <property type="entry name" value="CHP03016_PEP-CTERM"/>
</dbReference>
<dbReference type="RefSeq" id="WP_347610169.1">
    <property type="nucleotide sequence ID" value="NZ_JBDPZC010000005.1"/>
</dbReference>
<proteinExistence type="predicted"/>
<dbReference type="EMBL" id="JBDPZC010000005">
    <property type="protein sequence ID" value="MEO3713610.1"/>
    <property type="molecule type" value="Genomic_DNA"/>
</dbReference>
<comment type="caution">
    <text evidence="2">The sequence shown here is derived from an EMBL/GenBank/DDBJ whole genome shotgun (WGS) entry which is preliminary data.</text>
</comment>
<evidence type="ECO:0000313" key="2">
    <source>
        <dbReference type="EMBL" id="MEO3713610.1"/>
    </source>
</evidence>
<keyword evidence="3" id="KW-1185">Reference proteome</keyword>
<name>A0ABV0GEX3_9BURK</name>
<protein>
    <submittedName>
        <fullName evidence="2">TIGR03016 family PEP-CTERM system-associated outer membrane protein</fullName>
    </submittedName>
</protein>
<keyword evidence="1" id="KW-0732">Signal</keyword>
<dbReference type="SUPFAM" id="SSF56935">
    <property type="entry name" value="Porins"/>
    <property type="match status" value="1"/>
</dbReference>